<dbReference type="GO" id="GO:0016020">
    <property type="term" value="C:membrane"/>
    <property type="evidence" value="ECO:0007669"/>
    <property type="project" value="UniProtKB-SubCell"/>
</dbReference>
<dbReference type="Proteomes" id="UP000237144">
    <property type="component" value="Unassembled WGS sequence"/>
</dbReference>
<dbReference type="OrthoDB" id="67317at2759"/>
<dbReference type="STRING" id="741276.A0A2S5B9W8"/>
<sequence>MSRPLVSSSLATCCSVLSVFGFLILGALGVAFNANVEVLMGKTSSPHDGHAVAVNCWFASLIYLAFAIFCACQVGVNRRYQRGAVRL</sequence>
<organism evidence="6 7">
    <name type="scientific">Rhodotorula taiwanensis</name>
    <dbReference type="NCBI Taxonomy" id="741276"/>
    <lineage>
        <taxon>Eukaryota</taxon>
        <taxon>Fungi</taxon>
        <taxon>Dikarya</taxon>
        <taxon>Basidiomycota</taxon>
        <taxon>Pucciniomycotina</taxon>
        <taxon>Microbotryomycetes</taxon>
        <taxon>Sporidiobolales</taxon>
        <taxon>Sporidiobolaceae</taxon>
        <taxon>Rhodotorula</taxon>
    </lineage>
</organism>
<evidence type="ECO:0000256" key="1">
    <source>
        <dbReference type="ARBA" id="ARBA00004370"/>
    </source>
</evidence>
<feature type="transmembrane region" description="Helical" evidence="5">
    <location>
        <begin position="57"/>
        <end position="76"/>
    </location>
</feature>
<evidence type="ECO:0000313" key="7">
    <source>
        <dbReference type="Proteomes" id="UP000237144"/>
    </source>
</evidence>
<comment type="caution">
    <text evidence="6">The sequence shown here is derived from an EMBL/GenBank/DDBJ whole genome shotgun (WGS) entry which is preliminary data.</text>
</comment>
<proteinExistence type="predicted"/>
<evidence type="ECO:0000256" key="5">
    <source>
        <dbReference type="SAM" id="Phobius"/>
    </source>
</evidence>
<comment type="subcellular location">
    <subcellularLocation>
        <location evidence="1">Membrane</location>
    </subcellularLocation>
</comment>
<reference evidence="6 7" key="1">
    <citation type="journal article" date="2018" name="Front. Microbiol.">
        <title>Prospects for Fungal Bioremediation of Acidic Radioactive Waste Sites: Characterization and Genome Sequence of Rhodotorula taiwanensis MD1149.</title>
        <authorList>
            <person name="Tkavc R."/>
            <person name="Matrosova V.Y."/>
            <person name="Grichenko O.E."/>
            <person name="Gostincar C."/>
            <person name="Volpe R.P."/>
            <person name="Klimenkova P."/>
            <person name="Gaidamakova E.K."/>
            <person name="Zhou C.E."/>
            <person name="Stewart B.J."/>
            <person name="Lyman M.G."/>
            <person name="Malfatti S.A."/>
            <person name="Rubinfeld B."/>
            <person name="Courtot M."/>
            <person name="Singh J."/>
            <person name="Dalgard C.L."/>
            <person name="Hamilton T."/>
            <person name="Frey K.G."/>
            <person name="Gunde-Cimerman N."/>
            <person name="Dugan L."/>
            <person name="Daly M.J."/>
        </authorList>
    </citation>
    <scope>NUCLEOTIDE SEQUENCE [LARGE SCALE GENOMIC DNA]</scope>
    <source>
        <strain evidence="6 7">MD1149</strain>
    </source>
</reference>
<name>A0A2S5B9W8_9BASI</name>
<keyword evidence="3 5" id="KW-1133">Transmembrane helix</keyword>
<evidence type="ECO:0000256" key="4">
    <source>
        <dbReference type="ARBA" id="ARBA00023136"/>
    </source>
</evidence>
<dbReference type="AlphaFoldDB" id="A0A2S5B9W8"/>
<keyword evidence="2 5" id="KW-0812">Transmembrane</keyword>
<evidence type="ECO:0000256" key="2">
    <source>
        <dbReference type="ARBA" id="ARBA00022692"/>
    </source>
</evidence>
<accession>A0A2S5B9W8</accession>
<evidence type="ECO:0000256" key="3">
    <source>
        <dbReference type="ARBA" id="ARBA00022989"/>
    </source>
</evidence>
<dbReference type="EMBL" id="PJQD01000035">
    <property type="protein sequence ID" value="POY73575.1"/>
    <property type="molecule type" value="Genomic_DNA"/>
</dbReference>
<dbReference type="InterPro" id="IPR056552">
    <property type="entry name" value="Ribonucl_Kappa"/>
</dbReference>
<evidence type="ECO:0000313" key="6">
    <source>
        <dbReference type="EMBL" id="POY73575.1"/>
    </source>
</evidence>
<dbReference type="Pfam" id="PF23489">
    <property type="entry name" value="V-ATPase_su_f"/>
    <property type="match status" value="1"/>
</dbReference>
<protein>
    <submittedName>
        <fullName evidence="6">Uncharacterized protein</fullName>
    </submittedName>
</protein>
<keyword evidence="4 5" id="KW-0472">Membrane</keyword>
<keyword evidence="7" id="KW-1185">Reference proteome</keyword>
<gene>
    <name evidence="6" type="ORF">BMF94_3107</name>
</gene>